<dbReference type="InterPro" id="IPR017871">
    <property type="entry name" value="ABC_transporter-like_CS"/>
</dbReference>
<comment type="caution">
    <text evidence="10">The sequence shown here is derived from an EMBL/GenBank/DDBJ whole genome shotgun (WGS) entry which is preliminary data.</text>
</comment>
<dbReference type="RefSeq" id="WP_251487030.1">
    <property type="nucleotide sequence ID" value="NZ_CAJSLV010000045.1"/>
</dbReference>
<keyword evidence="11" id="KW-1185">Reference proteome</keyword>
<dbReference type="AlphaFoldDB" id="A0A9W4DS31"/>
<feature type="transmembrane region" description="Helical" evidence="7">
    <location>
        <begin position="257"/>
        <end position="280"/>
    </location>
</feature>
<evidence type="ECO:0000256" key="3">
    <source>
        <dbReference type="ARBA" id="ARBA00022741"/>
    </source>
</evidence>
<dbReference type="EMBL" id="CAJSLV010000045">
    <property type="protein sequence ID" value="CAG6392496.1"/>
    <property type="molecule type" value="Genomic_DNA"/>
</dbReference>
<proteinExistence type="predicted"/>
<feature type="transmembrane region" description="Helical" evidence="7">
    <location>
        <begin position="159"/>
        <end position="186"/>
    </location>
</feature>
<keyword evidence="5 7" id="KW-1133">Transmembrane helix</keyword>
<dbReference type="PROSITE" id="PS50929">
    <property type="entry name" value="ABC_TM1F"/>
    <property type="match status" value="1"/>
</dbReference>
<dbReference type="Gene3D" id="1.20.1560.10">
    <property type="entry name" value="ABC transporter type 1, transmembrane domain"/>
    <property type="match status" value="1"/>
</dbReference>
<keyword evidence="6 7" id="KW-0472">Membrane</keyword>
<dbReference type="Gene3D" id="3.40.50.300">
    <property type="entry name" value="P-loop containing nucleotide triphosphate hydrolases"/>
    <property type="match status" value="1"/>
</dbReference>
<accession>A0A9W4DS31</accession>
<feature type="domain" description="ABC transporter" evidence="8">
    <location>
        <begin position="352"/>
        <end position="600"/>
    </location>
</feature>
<dbReference type="GO" id="GO:0034040">
    <property type="term" value="F:ATPase-coupled lipid transmembrane transporter activity"/>
    <property type="evidence" value="ECO:0007669"/>
    <property type="project" value="TreeGrafter"/>
</dbReference>
<evidence type="ECO:0000256" key="5">
    <source>
        <dbReference type="ARBA" id="ARBA00022989"/>
    </source>
</evidence>
<evidence type="ECO:0000256" key="4">
    <source>
        <dbReference type="ARBA" id="ARBA00022840"/>
    </source>
</evidence>
<dbReference type="PANTHER" id="PTHR24221:SF646">
    <property type="entry name" value="HAEMOLYSIN SECRETION ATP-BINDING PROTEIN"/>
    <property type="match status" value="1"/>
</dbReference>
<sequence length="617" mass="66638">MTDDGLRITPTRRELLRSAVRTMSRVWRSAPAHLLGYLAVALVGSAAPITVAWLTRAVLDHVAQHRTGSLLGLALAITAVTTAVAVASHAGQYLRAEVDRRTATSAKDELFAAVSRSTGLAAFENPAFLDRLRLAQQSASHPGRLVDTTMSAASGLVTVVGFVGSLALISPTFTVLVLLAALPALLIEMRLSRRRTAMLWRIGPAERREAFYAQLMSTASAAKEIRLFALGDFLRLRMLAELRTANAARRRVDRQELLIQSGLAAASAGVAGAGLVWAILAAGDGRLGIGDVSMFVAAIAGVQGALNVVVAAGVMAYEHLLNFQHEVSIVAAGPDLPLPGTDRDLPPLRRGIELRDVWFRYSDDHPWILRGVDLFVPHGQTVALVGRNGAGKSTLAKLLCRFYDPTRGAILWDGVDIRDVPPQALRHRISAVFQDFVSYELTAAENIAVGDLALAGDEERVVRAAREADIHDTLTTLPHGYRTLLSRGFASEQDEDADGVLLSGGQWQRLALARGFLRRDRDLMILDEPSSGLDPEAEYEVHRQLRKLRSGRTSVMISHRLGAIRDVDRIVVLTDGVVAEEGGHTALLADGGVYARLFARQAAGYRDDDMEPTGALQ</sequence>
<keyword evidence="3" id="KW-0547">Nucleotide-binding</keyword>
<dbReference type="Pfam" id="PF00005">
    <property type="entry name" value="ABC_tran"/>
    <property type="match status" value="1"/>
</dbReference>
<keyword evidence="4 10" id="KW-0067">ATP-binding</keyword>
<evidence type="ECO:0000256" key="1">
    <source>
        <dbReference type="ARBA" id="ARBA00004651"/>
    </source>
</evidence>
<dbReference type="GO" id="GO:0005524">
    <property type="term" value="F:ATP binding"/>
    <property type="evidence" value="ECO:0007669"/>
    <property type="project" value="UniProtKB-KW"/>
</dbReference>
<dbReference type="PANTHER" id="PTHR24221">
    <property type="entry name" value="ATP-BINDING CASSETTE SUB-FAMILY B"/>
    <property type="match status" value="1"/>
</dbReference>
<dbReference type="InterPro" id="IPR003439">
    <property type="entry name" value="ABC_transporter-like_ATP-bd"/>
</dbReference>
<dbReference type="PROSITE" id="PS50893">
    <property type="entry name" value="ABC_TRANSPORTER_2"/>
    <property type="match status" value="1"/>
</dbReference>
<keyword evidence="2 7" id="KW-0812">Transmembrane</keyword>
<comment type="subcellular location">
    <subcellularLocation>
        <location evidence="1">Cell membrane</location>
        <topology evidence="1">Multi-pass membrane protein</topology>
    </subcellularLocation>
</comment>
<feature type="transmembrane region" description="Helical" evidence="7">
    <location>
        <begin position="34"/>
        <end position="58"/>
    </location>
</feature>
<dbReference type="Proteomes" id="UP001152519">
    <property type="component" value="Unassembled WGS sequence"/>
</dbReference>
<dbReference type="GO" id="GO:0016887">
    <property type="term" value="F:ATP hydrolysis activity"/>
    <property type="evidence" value="ECO:0007669"/>
    <property type="project" value="InterPro"/>
</dbReference>
<gene>
    <name evidence="10" type="ORF">SCOCK_170054</name>
</gene>
<evidence type="ECO:0000313" key="10">
    <source>
        <dbReference type="EMBL" id="CAG6392496.1"/>
    </source>
</evidence>
<reference evidence="10" key="1">
    <citation type="submission" date="2021-05" db="EMBL/GenBank/DDBJ databases">
        <authorList>
            <person name="Arsene-Ploetze F."/>
        </authorList>
    </citation>
    <scope>NUCLEOTIDE SEQUENCE</scope>
    <source>
        <strain evidence="10">DSM 42138</strain>
    </source>
</reference>
<dbReference type="SUPFAM" id="SSF52540">
    <property type="entry name" value="P-loop containing nucleoside triphosphate hydrolases"/>
    <property type="match status" value="1"/>
</dbReference>
<dbReference type="GO" id="GO:0005886">
    <property type="term" value="C:plasma membrane"/>
    <property type="evidence" value="ECO:0007669"/>
    <property type="project" value="UniProtKB-SubCell"/>
</dbReference>
<dbReference type="InterPro" id="IPR036640">
    <property type="entry name" value="ABC1_TM_sf"/>
</dbReference>
<evidence type="ECO:0000256" key="6">
    <source>
        <dbReference type="ARBA" id="ARBA00023136"/>
    </source>
</evidence>
<evidence type="ECO:0000259" key="9">
    <source>
        <dbReference type="PROSITE" id="PS50929"/>
    </source>
</evidence>
<evidence type="ECO:0000256" key="7">
    <source>
        <dbReference type="SAM" id="Phobius"/>
    </source>
</evidence>
<dbReference type="InterPro" id="IPR027417">
    <property type="entry name" value="P-loop_NTPase"/>
</dbReference>
<dbReference type="PROSITE" id="PS00211">
    <property type="entry name" value="ABC_TRANSPORTER_1"/>
    <property type="match status" value="1"/>
</dbReference>
<dbReference type="SMART" id="SM00382">
    <property type="entry name" value="AAA"/>
    <property type="match status" value="1"/>
</dbReference>
<feature type="domain" description="ABC transmembrane type-1" evidence="9">
    <location>
        <begin position="38"/>
        <end position="318"/>
    </location>
</feature>
<dbReference type="SUPFAM" id="SSF90123">
    <property type="entry name" value="ABC transporter transmembrane region"/>
    <property type="match status" value="1"/>
</dbReference>
<dbReference type="InterPro" id="IPR039421">
    <property type="entry name" value="Type_1_exporter"/>
</dbReference>
<organism evidence="10 11">
    <name type="scientific">Actinacidiphila cocklensis</name>
    <dbReference type="NCBI Taxonomy" id="887465"/>
    <lineage>
        <taxon>Bacteria</taxon>
        <taxon>Bacillati</taxon>
        <taxon>Actinomycetota</taxon>
        <taxon>Actinomycetes</taxon>
        <taxon>Kitasatosporales</taxon>
        <taxon>Streptomycetaceae</taxon>
        <taxon>Actinacidiphila</taxon>
    </lineage>
</organism>
<evidence type="ECO:0000259" key="8">
    <source>
        <dbReference type="PROSITE" id="PS50893"/>
    </source>
</evidence>
<evidence type="ECO:0000313" key="11">
    <source>
        <dbReference type="Proteomes" id="UP001152519"/>
    </source>
</evidence>
<feature type="transmembrane region" description="Helical" evidence="7">
    <location>
        <begin position="70"/>
        <end position="90"/>
    </location>
</feature>
<feature type="transmembrane region" description="Helical" evidence="7">
    <location>
        <begin position="292"/>
        <end position="317"/>
    </location>
</feature>
<evidence type="ECO:0000256" key="2">
    <source>
        <dbReference type="ARBA" id="ARBA00022692"/>
    </source>
</evidence>
<dbReference type="InterPro" id="IPR003593">
    <property type="entry name" value="AAA+_ATPase"/>
</dbReference>
<name>A0A9W4DS31_9ACTN</name>
<dbReference type="GO" id="GO:0140359">
    <property type="term" value="F:ABC-type transporter activity"/>
    <property type="evidence" value="ECO:0007669"/>
    <property type="project" value="InterPro"/>
</dbReference>
<dbReference type="InterPro" id="IPR011527">
    <property type="entry name" value="ABC1_TM_dom"/>
</dbReference>
<protein>
    <submittedName>
        <fullName evidence="10">Lipid A export ATP-binding/permease protein MsbA</fullName>
    </submittedName>
</protein>